<feature type="domain" description="YokE-like PH" evidence="3">
    <location>
        <begin position="260"/>
        <end position="321"/>
    </location>
</feature>
<protein>
    <recommendedName>
        <fullName evidence="6">SHOCT domain-containing protein</fullName>
    </recommendedName>
</protein>
<feature type="domain" description="SHOCT" evidence="2">
    <location>
        <begin position="397"/>
        <end position="422"/>
    </location>
</feature>
<dbReference type="Pfam" id="PF14470">
    <property type="entry name" value="bPH_3"/>
    <property type="match status" value="1"/>
</dbReference>
<evidence type="ECO:0000259" key="2">
    <source>
        <dbReference type="Pfam" id="PF09851"/>
    </source>
</evidence>
<dbReference type="EMBL" id="WJBD01000012">
    <property type="protein sequence ID" value="MBC3888761.1"/>
    <property type="molecule type" value="Genomic_DNA"/>
</dbReference>
<evidence type="ECO:0000313" key="5">
    <source>
        <dbReference type="Proteomes" id="UP000616595"/>
    </source>
</evidence>
<evidence type="ECO:0000256" key="1">
    <source>
        <dbReference type="SAM" id="MobiDB-lite"/>
    </source>
</evidence>
<reference evidence="4" key="1">
    <citation type="submission" date="2019-10" db="EMBL/GenBank/DDBJ databases">
        <authorList>
            <person name="Ross D.E."/>
            <person name="Gulliver D."/>
        </authorList>
    </citation>
    <scope>NUCLEOTIDE SEQUENCE</scope>
    <source>
        <strain evidence="4">DER-2019</strain>
    </source>
</reference>
<comment type="caution">
    <text evidence="4">The sequence shown here is derived from an EMBL/GenBank/DDBJ whole genome shotgun (WGS) entry which is preliminary data.</text>
</comment>
<reference evidence="4" key="2">
    <citation type="submission" date="2020-10" db="EMBL/GenBank/DDBJ databases">
        <title>Comparative genomics of the Acetobacterium genus.</title>
        <authorList>
            <person name="Marshall C."/>
            <person name="May H."/>
            <person name="Norman S."/>
        </authorList>
    </citation>
    <scope>NUCLEOTIDE SEQUENCE</scope>
    <source>
        <strain evidence="4">DER-2019</strain>
    </source>
</reference>
<dbReference type="InterPro" id="IPR039519">
    <property type="entry name" value="YokE-like_PH"/>
</dbReference>
<sequence length="425" mass="48523">MSSLCKMELYYSTKKENIKMGLKDLFKDVTDLAKDSIDSIQADLALKKEEQERLRAAMELRIKIFTDTLLGQLMNNIDPLARPFIDTGDAALVAFTEDFSLKLLLPANGSSATKIDMHPYEENILKNVLKTFTSYHPQEKFLFQFKDSQGQIILVTTANLYFKIVFPENASFYSIGSIPKEKLIDIGISRDDQQFQLLVNNVPLISTPAAEIQNFDYVTLSEYLRRIKAKDFAIDEDQISAFISLKLDPTTLEITNKFIDNNEKLVYFAWGLDSLSSKKFIICTDHKIILYDRELNTDKCFNYDEITSISTQKNTVSFLDLSLTLGMNPNDTEIHTADGVETIHILYSREAERLIQVYNHYKSEASPRTTQANSDVQPETADDQQPSIPLKDPIAMIEKLAVLKEKGMITEEEFNQKKKDLLEKL</sequence>
<dbReference type="InterPro" id="IPR018649">
    <property type="entry name" value="SHOCT"/>
</dbReference>
<keyword evidence="5" id="KW-1185">Reference proteome</keyword>
<dbReference type="OrthoDB" id="1778949at2"/>
<proteinExistence type="predicted"/>
<evidence type="ECO:0000259" key="3">
    <source>
        <dbReference type="Pfam" id="PF14470"/>
    </source>
</evidence>
<name>A0A923HZB0_9FIRM</name>
<dbReference type="AlphaFoldDB" id="A0A923HZB0"/>
<accession>A0A923HZB0</accession>
<dbReference type="Pfam" id="PF09851">
    <property type="entry name" value="SHOCT"/>
    <property type="match status" value="1"/>
</dbReference>
<feature type="region of interest" description="Disordered" evidence="1">
    <location>
        <begin position="365"/>
        <end position="389"/>
    </location>
</feature>
<gene>
    <name evidence="4" type="ORF">GH810_10600</name>
</gene>
<dbReference type="Proteomes" id="UP000616595">
    <property type="component" value="Unassembled WGS sequence"/>
</dbReference>
<evidence type="ECO:0008006" key="6">
    <source>
        <dbReference type="Google" id="ProtNLM"/>
    </source>
</evidence>
<evidence type="ECO:0000313" key="4">
    <source>
        <dbReference type="EMBL" id="MBC3888761.1"/>
    </source>
</evidence>
<organism evidence="4 5">
    <name type="scientific">Acetobacterium paludosum</name>
    <dbReference type="NCBI Taxonomy" id="52693"/>
    <lineage>
        <taxon>Bacteria</taxon>
        <taxon>Bacillati</taxon>
        <taxon>Bacillota</taxon>
        <taxon>Clostridia</taxon>
        <taxon>Eubacteriales</taxon>
        <taxon>Eubacteriaceae</taxon>
        <taxon>Acetobacterium</taxon>
    </lineage>
</organism>
<feature type="compositionally biased region" description="Polar residues" evidence="1">
    <location>
        <begin position="366"/>
        <end position="387"/>
    </location>
</feature>